<proteinExistence type="predicted"/>
<dbReference type="CDD" id="cd01949">
    <property type="entry name" value="GGDEF"/>
    <property type="match status" value="1"/>
</dbReference>
<name>A0A9J7BW46_9BACT</name>
<dbReference type="InterPro" id="IPR043128">
    <property type="entry name" value="Rev_trsase/Diguanyl_cyclase"/>
</dbReference>
<dbReference type="InterPro" id="IPR035919">
    <property type="entry name" value="EAL_sf"/>
</dbReference>
<evidence type="ECO:0000256" key="1">
    <source>
        <dbReference type="SAM" id="Phobius"/>
    </source>
</evidence>
<feature type="domain" description="GGDEF" evidence="3">
    <location>
        <begin position="77"/>
        <end position="209"/>
    </location>
</feature>
<evidence type="ECO:0000313" key="4">
    <source>
        <dbReference type="EMBL" id="UWZ85229.1"/>
    </source>
</evidence>
<feature type="transmembrane region" description="Helical" evidence="1">
    <location>
        <begin position="12"/>
        <end position="29"/>
    </location>
</feature>
<keyword evidence="1" id="KW-0472">Membrane</keyword>
<evidence type="ECO:0000259" key="2">
    <source>
        <dbReference type="PROSITE" id="PS50883"/>
    </source>
</evidence>
<dbReference type="SUPFAM" id="SSF55073">
    <property type="entry name" value="Nucleotide cyclase"/>
    <property type="match status" value="1"/>
</dbReference>
<accession>A0A9J7BW46</accession>
<feature type="domain" description="EAL" evidence="2">
    <location>
        <begin position="218"/>
        <end position="472"/>
    </location>
</feature>
<keyword evidence="1" id="KW-1133">Transmembrane helix</keyword>
<dbReference type="Gene3D" id="3.30.70.270">
    <property type="match status" value="1"/>
</dbReference>
<dbReference type="Gene3D" id="3.20.20.450">
    <property type="entry name" value="EAL domain"/>
    <property type="match status" value="1"/>
</dbReference>
<dbReference type="KEGG" id="orp:MOP44_04625"/>
<dbReference type="InterPro" id="IPR050706">
    <property type="entry name" value="Cyclic-di-GMP_PDE-like"/>
</dbReference>
<evidence type="ECO:0000259" key="3">
    <source>
        <dbReference type="PROSITE" id="PS50887"/>
    </source>
</evidence>
<dbReference type="GO" id="GO:0071111">
    <property type="term" value="F:cyclic-guanylate-specific phosphodiesterase activity"/>
    <property type="evidence" value="ECO:0007669"/>
    <property type="project" value="InterPro"/>
</dbReference>
<dbReference type="InterPro" id="IPR029787">
    <property type="entry name" value="Nucleotide_cyclase"/>
</dbReference>
<gene>
    <name evidence="4" type="ORF">MOP44_04625</name>
</gene>
<dbReference type="Proteomes" id="UP001059380">
    <property type="component" value="Chromosome"/>
</dbReference>
<protein>
    <submittedName>
        <fullName evidence="4">Bifunctional diguanylate cyclase/phosphodiesterase</fullName>
    </submittedName>
</protein>
<dbReference type="PANTHER" id="PTHR33121">
    <property type="entry name" value="CYCLIC DI-GMP PHOSPHODIESTERASE PDEF"/>
    <property type="match status" value="1"/>
</dbReference>
<dbReference type="RefSeq" id="WP_260794747.1">
    <property type="nucleotide sequence ID" value="NZ_CP093313.1"/>
</dbReference>
<dbReference type="PROSITE" id="PS50887">
    <property type="entry name" value="GGDEF"/>
    <property type="match status" value="1"/>
</dbReference>
<keyword evidence="1" id="KW-0812">Transmembrane</keyword>
<dbReference type="PANTHER" id="PTHR33121:SF70">
    <property type="entry name" value="SIGNALING PROTEIN YKOW"/>
    <property type="match status" value="1"/>
</dbReference>
<dbReference type="InterPro" id="IPR000160">
    <property type="entry name" value="GGDEF_dom"/>
</dbReference>
<evidence type="ECO:0000313" key="5">
    <source>
        <dbReference type="Proteomes" id="UP001059380"/>
    </source>
</evidence>
<dbReference type="SUPFAM" id="SSF141868">
    <property type="entry name" value="EAL domain-like"/>
    <property type="match status" value="1"/>
</dbReference>
<dbReference type="AlphaFoldDB" id="A0A9J7BW46"/>
<dbReference type="SMART" id="SM00052">
    <property type="entry name" value="EAL"/>
    <property type="match status" value="1"/>
</dbReference>
<dbReference type="NCBIfam" id="TIGR00254">
    <property type="entry name" value="GGDEF"/>
    <property type="match status" value="1"/>
</dbReference>
<dbReference type="InterPro" id="IPR001633">
    <property type="entry name" value="EAL_dom"/>
</dbReference>
<keyword evidence="5" id="KW-1185">Reference proteome</keyword>
<dbReference type="EMBL" id="CP093313">
    <property type="protein sequence ID" value="UWZ85229.1"/>
    <property type="molecule type" value="Genomic_DNA"/>
</dbReference>
<dbReference type="Pfam" id="PF00563">
    <property type="entry name" value="EAL"/>
    <property type="match status" value="1"/>
</dbReference>
<organism evidence="4 5">
    <name type="scientific">Occallatibacter riparius</name>
    <dbReference type="NCBI Taxonomy" id="1002689"/>
    <lineage>
        <taxon>Bacteria</taxon>
        <taxon>Pseudomonadati</taxon>
        <taxon>Acidobacteriota</taxon>
        <taxon>Terriglobia</taxon>
        <taxon>Terriglobales</taxon>
        <taxon>Acidobacteriaceae</taxon>
        <taxon>Occallatibacter</taxon>
    </lineage>
</organism>
<sequence>MNSNVSRLSVDTLLLAGTLVIVAVIARLWRNLSPLFASRAREIDRLATHDDLTGLPNRRHLERTLARVLDGARRSGMELALLHFDIDHFKLINDIFGTDLADKVLQLTADRIKAASNRGLFVARVGDDEFMALIHGMNQADALNFARHIVSQLERPAVFDRRHVPLSVSAGVAVCFDEYPDPESFRRQAARALRVAKHGGGRTATVCDNNLILMHQRRTRIAETLTDALNSGEGLSLAYQPVFRTDRRLHGLEALVRIKGGEQEGLPTSEVISVAEERGLILPLGRWVIKTVCAQMRVWKTEYNCVPLVAVNVSPIEFMQPGFATQVVDTIRSAGVDPNRVVLELTESTIMSNLLDTRDQIAELHGSGITIAVDDFGTGYSGLSYLHELDLDALKIDRSFVDRMCISQRSALVVRAIIEMAQALDIRCIAEGVETEDQFSLLRNMGCGLFQGYLFGRPVAANEIAPLLQPDN</sequence>
<dbReference type="PROSITE" id="PS50883">
    <property type="entry name" value="EAL"/>
    <property type="match status" value="1"/>
</dbReference>
<dbReference type="Pfam" id="PF00990">
    <property type="entry name" value="GGDEF"/>
    <property type="match status" value="1"/>
</dbReference>
<dbReference type="CDD" id="cd01948">
    <property type="entry name" value="EAL"/>
    <property type="match status" value="1"/>
</dbReference>
<dbReference type="SMART" id="SM00267">
    <property type="entry name" value="GGDEF"/>
    <property type="match status" value="1"/>
</dbReference>
<reference evidence="4" key="1">
    <citation type="submission" date="2021-04" db="EMBL/GenBank/DDBJ databases">
        <title>Phylogenetic analysis of Acidobacteriaceae.</title>
        <authorList>
            <person name="Qiu L."/>
            <person name="Zhang Q."/>
        </authorList>
    </citation>
    <scope>NUCLEOTIDE SEQUENCE</scope>
    <source>
        <strain evidence="4">DSM 25168</strain>
    </source>
</reference>